<name>A0A9Q1EY37_SYNKA</name>
<evidence type="ECO:0000256" key="1">
    <source>
        <dbReference type="SAM" id="MobiDB-lite"/>
    </source>
</evidence>
<sequence length="77" mass="8209">MSLNSGAHEVQSAAALPLASRSPQTTCHTSDQTKKSNAHLLLRTEGPAELRLTGGARSASLTLTRPVQTGRVQWKTE</sequence>
<dbReference type="AlphaFoldDB" id="A0A9Q1EY37"/>
<evidence type="ECO:0000313" key="2">
    <source>
        <dbReference type="EMBL" id="KAJ8347190.1"/>
    </source>
</evidence>
<proteinExistence type="predicted"/>
<reference evidence="2" key="1">
    <citation type="journal article" date="2023" name="Science">
        <title>Genome structures resolve the early diversification of teleost fishes.</title>
        <authorList>
            <person name="Parey E."/>
            <person name="Louis A."/>
            <person name="Montfort J."/>
            <person name="Bouchez O."/>
            <person name="Roques C."/>
            <person name="Iampietro C."/>
            <person name="Lluch J."/>
            <person name="Castinel A."/>
            <person name="Donnadieu C."/>
            <person name="Desvignes T."/>
            <person name="Floi Bucao C."/>
            <person name="Jouanno E."/>
            <person name="Wen M."/>
            <person name="Mejri S."/>
            <person name="Dirks R."/>
            <person name="Jansen H."/>
            <person name="Henkel C."/>
            <person name="Chen W.J."/>
            <person name="Zahm M."/>
            <person name="Cabau C."/>
            <person name="Klopp C."/>
            <person name="Thompson A.W."/>
            <person name="Robinson-Rechavi M."/>
            <person name="Braasch I."/>
            <person name="Lecointre G."/>
            <person name="Bobe J."/>
            <person name="Postlethwait J.H."/>
            <person name="Berthelot C."/>
            <person name="Roest Crollius H."/>
            <person name="Guiguen Y."/>
        </authorList>
    </citation>
    <scope>NUCLEOTIDE SEQUENCE</scope>
    <source>
        <strain evidence="2">WJC10195</strain>
    </source>
</reference>
<organism evidence="2 3">
    <name type="scientific">Synaphobranchus kaupii</name>
    <name type="common">Kaup's arrowtooth eel</name>
    <dbReference type="NCBI Taxonomy" id="118154"/>
    <lineage>
        <taxon>Eukaryota</taxon>
        <taxon>Metazoa</taxon>
        <taxon>Chordata</taxon>
        <taxon>Craniata</taxon>
        <taxon>Vertebrata</taxon>
        <taxon>Euteleostomi</taxon>
        <taxon>Actinopterygii</taxon>
        <taxon>Neopterygii</taxon>
        <taxon>Teleostei</taxon>
        <taxon>Anguilliformes</taxon>
        <taxon>Synaphobranchidae</taxon>
        <taxon>Synaphobranchus</taxon>
    </lineage>
</organism>
<keyword evidence="3" id="KW-1185">Reference proteome</keyword>
<evidence type="ECO:0000313" key="3">
    <source>
        <dbReference type="Proteomes" id="UP001152622"/>
    </source>
</evidence>
<feature type="region of interest" description="Disordered" evidence="1">
    <location>
        <begin position="1"/>
        <end position="39"/>
    </location>
</feature>
<protein>
    <submittedName>
        <fullName evidence="2">Uncharacterized protein</fullName>
    </submittedName>
</protein>
<dbReference type="EMBL" id="JAINUF010000011">
    <property type="protein sequence ID" value="KAJ8347190.1"/>
    <property type="molecule type" value="Genomic_DNA"/>
</dbReference>
<feature type="compositionally biased region" description="Low complexity" evidence="1">
    <location>
        <begin position="12"/>
        <end position="23"/>
    </location>
</feature>
<dbReference type="Proteomes" id="UP001152622">
    <property type="component" value="Chromosome 11"/>
</dbReference>
<gene>
    <name evidence="2" type="ORF">SKAU_G00285910</name>
</gene>
<comment type="caution">
    <text evidence="2">The sequence shown here is derived from an EMBL/GenBank/DDBJ whole genome shotgun (WGS) entry which is preliminary data.</text>
</comment>
<accession>A0A9Q1EY37</accession>